<name>A0A5A7PSE7_STRAF</name>
<evidence type="ECO:0000313" key="3">
    <source>
        <dbReference type="Proteomes" id="UP000325081"/>
    </source>
</evidence>
<organism evidence="2 3">
    <name type="scientific">Striga asiatica</name>
    <name type="common">Asiatic witchweed</name>
    <name type="synonym">Buchnera asiatica</name>
    <dbReference type="NCBI Taxonomy" id="4170"/>
    <lineage>
        <taxon>Eukaryota</taxon>
        <taxon>Viridiplantae</taxon>
        <taxon>Streptophyta</taxon>
        <taxon>Embryophyta</taxon>
        <taxon>Tracheophyta</taxon>
        <taxon>Spermatophyta</taxon>
        <taxon>Magnoliopsida</taxon>
        <taxon>eudicotyledons</taxon>
        <taxon>Gunneridae</taxon>
        <taxon>Pentapetalae</taxon>
        <taxon>asterids</taxon>
        <taxon>lamiids</taxon>
        <taxon>Lamiales</taxon>
        <taxon>Orobanchaceae</taxon>
        <taxon>Buchnereae</taxon>
        <taxon>Striga</taxon>
    </lineage>
</organism>
<dbReference type="AlphaFoldDB" id="A0A5A7PSE7"/>
<feature type="region of interest" description="Disordered" evidence="1">
    <location>
        <begin position="412"/>
        <end position="475"/>
    </location>
</feature>
<feature type="compositionally biased region" description="Basic and acidic residues" evidence="1">
    <location>
        <begin position="574"/>
        <end position="584"/>
    </location>
</feature>
<reference evidence="3" key="1">
    <citation type="journal article" date="2019" name="Curr. Biol.">
        <title>Genome Sequence of Striga asiatica Provides Insight into the Evolution of Plant Parasitism.</title>
        <authorList>
            <person name="Yoshida S."/>
            <person name="Kim S."/>
            <person name="Wafula E.K."/>
            <person name="Tanskanen J."/>
            <person name="Kim Y.M."/>
            <person name="Honaas L."/>
            <person name="Yang Z."/>
            <person name="Spallek T."/>
            <person name="Conn C.E."/>
            <person name="Ichihashi Y."/>
            <person name="Cheong K."/>
            <person name="Cui S."/>
            <person name="Der J.P."/>
            <person name="Gundlach H."/>
            <person name="Jiao Y."/>
            <person name="Hori C."/>
            <person name="Ishida J.K."/>
            <person name="Kasahara H."/>
            <person name="Kiba T."/>
            <person name="Kim M.S."/>
            <person name="Koo N."/>
            <person name="Laohavisit A."/>
            <person name="Lee Y.H."/>
            <person name="Lumba S."/>
            <person name="McCourt P."/>
            <person name="Mortimer J.C."/>
            <person name="Mutuku J.M."/>
            <person name="Nomura T."/>
            <person name="Sasaki-Sekimoto Y."/>
            <person name="Seto Y."/>
            <person name="Wang Y."/>
            <person name="Wakatake T."/>
            <person name="Sakakibara H."/>
            <person name="Demura T."/>
            <person name="Yamaguchi S."/>
            <person name="Yoneyama K."/>
            <person name="Manabe R.I."/>
            <person name="Nelson D.C."/>
            <person name="Schulman A.H."/>
            <person name="Timko M.P."/>
            <person name="dePamphilis C.W."/>
            <person name="Choi D."/>
            <person name="Shirasu K."/>
        </authorList>
    </citation>
    <scope>NUCLEOTIDE SEQUENCE [LARGE SCALE GENOMIC DNA]</scope>
    <source>
        <strain evidence="3">cv. UVA1</strain>
    </source>
</reference>
<feature type="compositionally biased region" description="Polar residues" evidence="1">
    <location>
        <begin position="177"/>
        <end position="186"/>
    </location>
</feature>
<comment type="caution">
    <text evidence="2">The sequence shown here is derived from an EMBL/GenBank/DDBJ whole genome shotgun (WGS) entry which is preliminary data.</text>
</comment>
<feature type="compositionally biased region" description="Polar residues" evidence="1">
    <location>
        <begin position="329"/>
        <end position="346"/>
    </location>
</feature>
<dbReference type="PANTHER" id="PTHR33472:SF24">
    <property type="entry name" value="VEGETATIVE CELL WALL PROTEIN GP1-LIKE"/>
    <property type="match status" value="1"/>
</dbReference>
<dbReference type="EMBL" id="BKCP01004973">
    <property type="protein sequence ID" value="GER35561.1"/>
    <property type="molecule type" value="Genomic_DNA"/>
</dbReference>
<evidence type="ECO:0000313" key="2">
    <source>
        <dbReference type="EMBL" id="GER35561.1"/>
    </source>
</evidence>
<feature type="compositionally biased region" description="Basic and acidic residues" evidence="1">
    <location>
        <begin position="315"/>
        <end position="328"/>
    </location>
</feature>
<feature type="compositionally biased region" description="Low complexity" evidence="1">
    <location>
        <begin position="187"/>
        <end position="204"/>
    </location>
</feature>
<feature type="compositionally biased region" description="Polar residues" evidence="1">
    <location>
        <begin position="40"/>
        <end position="88"/>
    </location>
</feature>
<feature type="compositionally biased region" description="Basic and acidic residues" evidence="1">
    <location>
        <begin position="449"/>
        <end position="462"/>
    </location>
</feature>
<protein>
    <submittedName>
        <fullName evidence="2">Isoflavone reductase family protein</fullName>
    </submittedName>
</protein>
<feature type="compositionally biased region" description="Basic and acidic residues" evidence="1">
    <location>
        <begin position="356"/>
        <end position="376"/>
    </location>
</feature>
<feature type="region of interest" description="Disordered" evidence="1">
    <location>
        <begin position="1"/>
        <end position="376"/>
    </location>
</feature>
<evidence type="ECO:0000256" key="1">
    <source>
        <dbReference type="SAM" id="MobiDB-lite"/>
    </source>
</evidence>
<keyword evidence="3" id="KW-1185">Reference proteome</keyword>
<feature type="region of interest" description="Disordered" evidence="1">
    <location>
        <begin position="554"/>
        <end position="584"/>
    </location>
</feature>
<feature type="compositionally biased region" description="Polar residues" evidence="1">
    <location>
        <begin position="231"/>
        <end position="248"/>
    </location>
</feature>
<feature type="compositionally biased region" description="Low complexity" evidence="1">
    <location>
        <begin position="27"/>
        <end position="38"/>
    </location>
</feature>
<sequence>MADRRQSYSFRFWPTRRTQTPSPPPATTNSPPAARPTPQSRPISRQATTNRPAEIQSPSRPPSTTNLTPAAQSRPVSRQTTTTNLPAETQSPPQPPSTTNPPPTTEKVSGRPPNSNSPPPTPSMQKISPPNETKTSSPSTPIKPASLSNKSKSPPQTSSSPSRLAPQASPIKPPSPSHNSKASSTPQTRSLSRSTSKQTSSNSPKKPPNSPSNKPNLMAPQQELQPKAEAKSNTAANNDINGTKTQNELLPPENLPSSIINDEHEPLTKLKTAPEETMHVKEVVQAIENKDDEKITTEANSIPNPMSSSQGLTPSEEKPEVLLERKETLPTSLPSLEPTSNNTASQPKKIMSTVEGIRDKAAQENGEHISSNKEIKNDVSKFLNQMALGDPKNAFNEKNVSIITLAGENRGASMQMGPTAQKDGPPVHISRGYKVNPGEIANTTNNGEESSKGKKPSDDAKATAEGQPTEAYVNNNTQGINNSIVFNASIAERNPGVHFVVTHVPKESIWTAAEKISPAEARKAEYNMTQAEKITYDPLVRRRCLRGLLLETSDSDIENPEKPRRHGCRVGCQQKEKENNADIS</sequence>
<feature type="compositionally biased region" description="Polar residues" evidence="1">
    <location>
        <begin position="124"/>
        <end position="140"/>
    </location>
</feature>
<dbReference type="OrthoDB" id="1709592at2759"/>
<dbReference type="PANTHER" id="PTHR33472">
    <property type="entry name" value="OS01G0106600 PROTEIN"/>
    <property type="match status" value="1"/>
</dbReference>
<feature type="compositionally biased region" description="Polar residues" evidence="1">
    <location>
        <begin position="297"/>
        <end position="313"/>
    </location>
</feature>
<accession>A0A5A7PSE7</accession>
<dbReference type="Proteomes" id="UP000325081">
    <property type="component" value="Unassembled WGS sequence"/>
</dbReference>
<feature type="compositionally biased region" description="Basic and acidic residues" evidence="1">
    <location>
        <begin position="261"/>
        <end position="296"/>
    </location>
</feature>
<proteinExistence type="predicted"/>
<feature type="compositionally biased region" description="Low complexity" evidence="1">
    <location>
        <begin position="148"/>
        <end position="162"/>
    </location>
</feature>
<gene>
    <name evidence="2" type="ORF">STAS_11853</name>
</gene>
<feature type="compositionally biased region" description="Pro residues" evidence="1">
    <location>
        <begin position="92"/>
        <end position="104"/>
    </location>
</feature>